<feature type="region of interest" description="Disordered" evidence="2">
    <location>
        <begin position="1"/>
        <end position="29"/>
    </location>
</feature>
<dbReference type="AlphaFoldDB" id="A0A1B8ASE3"/>
<sequence>MNSPPNSLNRQFNESSSPKPPKDDDSQTKTFHDIHNYQFTFHHQMVPPSPESSIVSPLTVGSTHEATVIQSIERGEYATNDLDETRSLTDSIRQHIVDGGLRYHSYKQGKYLFPNDEAEQDREELKHNLTVYLCDDRLFFAPVEHTLEKGAEVLDLGTGIGRWCIDLADMYPKSQFHGMDLSPIQPDWVPENALFFVDDIEHEAGWTYSEDSFDYIHIRHTLHSIKDREQLWDRIWKHLKPGGYVEVQEFVFLPACDDNSCDGPYAWRDWCRYLKEGMAALGTDIHGINYVHEELTQAGFENITTKSYKCPVGPWAKKQRLQECGHVMRDAVMWGLVGLSRRPFRDGLGWTLIQIEMFLVEVRKCLMEEVNGLPRYHTYFPYHNIHARKPLNPQSSARPSIAEL</sequence>
<gene>
    <name evidence="3" type="ORF">FPOA_03958</name>
</gene>
<dbReference type="EMBL" id="LYXU01000002">
    <property type="protein sequence ID" value="OBS23410.1"/>
    <property type="molecule type" value="Genomic_DNA"/>
</dbReference>
<evidence type="ECO:0000256" key="2">
    <source>
        <dbReference type="SAM" id="MobiDB-lite"/>
    </source>
</evidence>
<keyword evidence="4" id="KW-1185">Reference proteome</keyword>
<evidence type="ECO:0000313" key="3">
    <source>
        <dbReference type="EMBL" id="OBS23410.1"/>
    </source>
</evidence>
<evidence type="ECO:0008006" key="5">
    <source>
        <dbReference type="Google" id="ProtNLM"/>
    </source>
</evidence>
<dbReference type="InterPro" id="IPR029063">
    <property type="entry name" value="SAM-dependent_MTases_sf"/>
</dbReference>
<accession>A0A1B8ASE3</accession>
<proteinExistence type="inferred from homology"/>
<comment type="similarity">
    <text evidence="1">Belongs to the methyltransferase superfamily. LaeA methyltransferase family.</text>
</comment>
<dbReference type="Pfam" id="PF13489">
    <property type="entry name" value="Methyltransf_23"/>
    <property type="match status" value="1"/>
</dbReference>
<feature type="compositionally biased region" description="Polar residues" evidence="2">
    <location>
        <begin position="1"/>
        <end position="14"/>
    </location>
</feature>
<protein>
    <recommendedName>
        <fullName evidence="5">Methyltransferase domain-containing protein</fullName>
    </recommendedName>
</protein>
<evidence type="ECO:0000313" key="4">
    <source>
        <dbReference type="Proteomes" id="UP000091967"/>
    </source>
</evidence>
<dbReference type="PANTHER" id="PTHR43591">
    <property type="entry name" value="METHYLTRANSFERASE"/>
    <property type="match status" value="1"/>
</dbReference>
<dbReference type="CDD" id="cd02440">
    <property type="entry name" value="AdoMet_MTases"/>
    <property type="match status" value="1"/>
</dbReference>
<dbReference type="Gene3D" id="3.40.50.150">
    <property type="entry name" value="Vaccinia Virus protein VP39"/>
    <property type="match status" value="1"/>
</dbReference>
<dbReference type="STRING" id="36050.A0A1B8ASE3"/>
<dbReference type="GO" id="GO:0008168">
    <property type="term" value="F:methyltransferase activity"/>
    <property type="evidence" value="ECO:0007669"/>
    <property type="project" value="TreeGrafter"/>
</dbReference>
<name>A0A1B8ASE3_FUSPO</name>
<organism evidence="3 4">
    <name type="scientific">Fusarium poae</name>
    <dbReference type="NCBI Taxonomy" id="36050"/>
    <lineage>
        <taxon>Eukaryota</taxon>
        <taxon>Fungi</taxon>
        <taxon>Dikarya</taxon>
        <taxon>Ascomycota</taxon>
        <taxon>Pezizomycotina</taxon>
        <taxon>Sordariomycetes</taxon>
        <taxon>Hypocreomycetidae</taxon>
        <taxon>Hypocreales</taxon>
        <taxon>Nectriaceae</taxon>
        <taxon>Fusarium</taxon>
    </lineage>
</organism>
<evidence type="ECO:0000256" key="1">
    <source>
        <dbReference type="ARBA" id="ARBA00038158"/>
    </source>
</evidence>
<dbReference type="Proteomes" id="UP000091967">
    <property type="component" value="Unassembled WGS sequence"/>
</dbReference>
<dbReference type="PANTHER" id="PTHR43591:SF10">
    <property type="entry name" value="ABC TRANSMEMBRANE TYPE-1 DOMAIN-CONTAINING PROTEIN-RELATED"/>
    <property type="match status" value="1"/>
</dbReference>
<feature type="compositionally biased region" description="Basic and acidic residues" evidence="2">
    <location>
        <begin position="20"/>
        <end position="29"/>
    </location>
</feature>
<comment type="caution">
    <text evidence="3">The sequence shown here is derived from an EMBL/GenBank/DDBJ whole genome shotgun (WGS) entry which is preliminary data.</text>
</comment>
<dbReference type="SUPFAM" id="SSF53335">
    <property type="entry name" value="S-adenosyl-L-methionine-dependent methyltransferases"/>
    <property type="match status" value="1"/>
</dbReference>
<reference evidence="3 4" key="1">
    <citation type="submission" date="2016-06" db="EMBL/GenBank/DDBJ databases">
        <title>Living apart together: crosstalk between the core and supernumerary genomes in a fungal plant pathogen.</title>
        <authorList>
            <person name="Vanheule A."/>
            <person name="Audenaert K."/>
            <person name="Warris S."/>
            <person name="Van De Geest H."/>
            <person name="Schijlen E."/>
            <person name="Hofte M."/>
            <person name="De Saeger S."/>
            <person name="Haesaert G."/>
            <person name="Waalwijk C."/>
            <person name="Van Der Lee T."/>
        </authorList>
    </citation>
    <scope>NUCLEOTIDE SEQUENCE [LARGE SCALE GENOMIC DNA]</scope>
    <source>
        <strain evidence="3 4">2516</strain>
    </source>
</reference>
<dbReference type="OMA" id="IEHEAGW"/>